<name>A0ABM6L7U0_9FIRM</name>
<keyword evidence="2" id="KW-1185">Reference proteome</keyword>
<evidence type="ECO:0000313" key="1">
    <source>
        <dbReference type="EMBL" id="ASB41386.1"/>
    </source>
</evidence>
<organism evidence="1 2">
    <name type="scientific">Acutalibacter muris</name>
    <dbReference type="NCBI Taxonomy" id="1796620"/>
    <lineage>
        <taxon>Bacteria</taxon>
        <taxon>Bacillati</taxon>
        <taxon>Bacillota</taxon>
        <taxon>Clostridia</taxon>
        <taxon>Eubacteriales</taxon>
        <taxon>Acutalibacteraceae</taxon>
        <taxon>Acutalibacter</taxon>
    </lineage>
</organism>
<reference evidence="2" key="1">
    <citation type="submission" date="2017-05" db="EMBL/GenBank/DDBJ databases">
        <title>Improved OligoMM genomes.</title>
        <authorList>
            <person name="Garzetti D."/>
        </authorList>
    </citation>
    <scope>NUCLEOTIDE SEQUENCE [LARGE SCALE GENOMIC DNA]</scope>
    <source>
        <strain evidence="2">KB18</strain>
    </source>
</reference>
<dbReference type="Proteomes" id="UP000196710">
    <property type="component" value="Chromosome"/>
</dbReference>
<protein>
    <submittedName>
        <fullName evidence="1">Uncharacterized protein</fullName>
    </submittedName>
</protein>
<gene>
    <name evidence="1" type="ORF">ADH66_12410</name>
</gene>
<proteinExistence type="predicted"/>
<sequence length="77" mass="8664">MSAKNSFDLLCAEHSKHPTNPYMFPSPKTGEMYHPDSIVNLHKKILKSAGLGHLKFHDDSVKIELNQKAPNIKRAPI</sequence>
<evidence type="ECO:0000313" key="2">
    <source>
        <dbReference type="Proteomes" id="UP000196710"/>
    </source>
</evidence>
<dbReference type="EMBL" id="CP021422">
    <property type="protein sequence ID" value="ASB41386.1"/>
    <property type="molecule type" value="Genomic_DNA"/>
</dbReference>
<accession>A0ABM6L7U0</accession>